<evidence type="ECO:0000259" key="1">
    <source>
        <dbReference type="Pfam" id="PF03432"/>
    </source>
</evidence>
<dbReference type="AlphaFoldDB" id="A0A6L6YLN1"/>
<dbReference type="EMBL" id="WSRP01000046">
    <property type="protein sequence ID" value="MVX57783.1"/>
    <property type="molecule type" value="Genomic_DNA"/>
</dbReference>
<sequence length="369" mass="42416">MKDNPFLDDLFPDAFRARKGRVARSFEHVPSTAAFRFSALSSRKKAEGVANNRAEVMLRIGAANVKSYLHVIKTADYVARHGKIELRDQDGQVFFDKAAYRQKLYDWKILSAMGDGESKKGHVRRIILSMPSGTDVEKFKAGCNDWAKEMLSGFDYLIAFHTAENDEKTTQPHCHILVRTLNKEGKRFHLDNGEFQAFREHFASCLIRHGIEANATRRWSRGRTEKAVSQAEHHVSKNRSLSNEDRARIYAMSKKRDLLRRQKSRIENVVSASRRGKPIEDHPSIVKAKKTRKRVAELVSNAVEVLNSSDETDDRILAEKLSSRYKHLAPVESAEQRMLRELNEAKAKTIKRMQAMKKRQRKADPIKYR</sequence>
<name>A0A6L6YLN1_9BURK</name>
<feature type="domain" description="MobA/VirD2-like nuclease" evidence="1">
    <location>
        <begin position="118"/>
        <end position="210"/>
    </location>
</feature>
<protein>
    <recommendedName>
        <fullName evidence="1">MobA/VirD2-like nuclease domain-containing protein</fullName>
    </recommendedName>
</protein>
<gene>
    <name evidence="2" type="ORF">E5987_11370</name>
</gene>
<proteinExistence type="predicted"/>
<dbReference type="RefSeq" id="WP_160336198.1">
    <property type="nucleotide sequence ID" value="NZ_WSRP01000046.1"/>
</dbReference>
<dbReference type="InterPro" id="IPR005094">
    <property type="entry name" value="Endonuclease_MobA/VirD2"/>
</dbReference>
<dbReference type="Proteomes" id="UP000472580">
    <property type="component" value="Unassembled WGS sequence"/>
</dbReference>
<evidence type="ECO:0000313" key="3">
    <source>
        <dbReference type="Proteomes" id="UP000472580"/>
    </source>
</evidence>
<dbReference type="OrthoDB" id="7173932at2"/>
<organism evidence="2 3">
    <name type="scientific">Parasutterella muris</name>
    <dbReference type="NCBI Taxonomy" id="2565572"/>
    <lineage>
        <taxon>Bacteria</taxon>
        <taxon>Pseudomonadati</taxon>
        <taxon>Pseudomonadota</taxon>
        <taxon>Betaproteobacteria</taxon>
        <taxon>Burkholderiales</taxon>
        <taxon>Sutterellaceae</taxon>
        <taxon>Parasutterella</taxon>
    </lineage>
</organism>
<keyword evidence="3" id="KW-1185">Reference proteome</keyword>
<accession>A0A6L6YLN1</accession>
<dbReference type="Pfam" id="PF03432">
    <property type="entry name" value="Relaxase"/>
    <property type="match status" value="1"/>
</dbReference>
<comment type="caution">
    <text evidence="2">The sequence shown here is derived from an EMBL/GenBank/DDBJ whole genome shotgun (WGS) entry which is preliminary data.</text>
</comment>
<reference evidence="2 3" key="1">
    <citation type="submission" date="2019-12" db="EMBL/GenBank/DDBJ databases">
        <title>Microbes associate with the intestines of laboratory mice.</title>
        <authorList>
            <person name="Navarre W."/>
            <person name="Wong E."/>
        </authorList>
    </citation>
    <scope>NUCLEOTIDE SEQUENCE [LARGE SCALE GENOMIC DNA]</scope>
    <source>
        <strain evidence="2 3">NM82_D38</strain>
    </source>
</reference>
<evidence type="ECO:0000313" key="2">
    <source>
        <dbReference type="EMBL" id="MVX57783.1"/>
    </source>
</evidence>